<feature type="transmembrane region" description="Helical" evidence="2">
    <location>
        <begin position="12"/>
        <end position="34"/>
    </location>
</feature>
<sequence length="88" mass="9796">MWGNGYNMAWGWPVGLLMMVAIVLLIVLAVRTFAGGTDRAGRRGNTSVVSGKSERSPARQILDDRFAKGELDATEYRERLKVIDEKAR</sequence>
<evidence type="ECO:0000313" key="3">
    <source>
        <dbReference type="EMBL" id="TFC41863.1"/>
    </source>
</evidence>
<accession>A0AAQ2C3X5</accession>
<evidence type="ECO:0000313" key="4">
    <source>
        <dbReference type="Proteomes" id="UP000297403"/>
    </source>
</evidence>
<keyword evidence="4" id="KW-1185">Reference proteome</keyword>
<reference evidence="3 4" key="1">
    <citation type="submission" date="2019-03" db="EMBL/GenBank/DDBJ databases">
        <title>Genomics of glacier-inhabiting Cryobacterium strains.</title>
        <authorList>
            <person name="Liu Q."/>
            <person name="Xin Y.-H."/>
        </authorList>
    </citation>
    <scope>NUCLEOTIDE SEQUENCE [LARGE SCALE GENOMIC DNA]</scope>
    <source>
        <strain evidence="4">TMT1-22</strain>
    </source>
</reference>
<keyword evidence="2" id="KW-0812">Transmembrane</keyword>
<name>A0AAQ2C3X5_9MICO</name>
<evidence type="ECO:0000256" key="2">
    <source>
        <dbReference type="SAM" id="Phobius"/>
    </source>
</evidence>
<dbReference type="AlphaFoldDB" id="A0AAQ2C3X5"/>
<organism evidence="3 4">
    <name type="scientific">Cryobacterium shii</name>
    <dbReference type="NCBI Taxonomy" id="1259235"/>
    <lineage>
        <taxon>Bacteria</taxon>
        <taxon>Bacillati</taxon>
        <taxon>Actinomycetota</taxon>
        <taxon>Actinomycetes</taxon>
        <taxon>Micrococcales</taxon>
        <taxon>Microbacteriaceae</taxon>
        <taxon>Cryobacterium</taxon>
    </lineage>
</organism>
<comment type="caution">
    <text evidence="3">The sequence shown here is derived from an EMBL/GenBank/DDBJ whole genome shotgun (WGS) entry which is preliminary data.</text>
</comment>
<gene>
    <name evidence="3" type="ORF">E3O49_15490</name>
</gene>
<keyword evidence="2" id="KW-0472">Membrane</keyword>
<feature type="region of interest" description="Disordered" evidence="1">
    <location>
        <begin position="37"/>
        <end position="56"/>
    </location>
</feature>
<protein>
    <submittedName>
        <fullName evidence="3">SHOCT domain-containing protein</fullName>
    </submittedName>
</protein>
<dbReference type="Proteomes" id="UP000297403">
    <property type="component" value="Unassembled WGS sequence"/>
</dbReference>
<dbReference type="EMBL" id="SOFY01000084">
    <property type="protein sequence ID" value="TFC41863.1"/>
    <property type="molecule type" value="Genomic_DNA"/>
</dbReference>
<evidence type="ECO:0000256" key="1">
    <source>
        <dbReference type="SAM" id="MobiDB-lite"/>
    </source>
</evidence>
<keyword evidence="2" id="KW-1133">Transmembrane helix</keyword>
<proteinExistence type="predicted"/>